<dbReference type="Pfam" id="PF00528">
    <property type="entry name" value="BPD_transp_1"/>
    <property type="match status" value="2"/>
</dbReference>
<comment type="subcellular location">
    <subcellularLocation>
        <location evidence="1 5">Cell membrane</location>
        <topology evidence="1 5">Multi-pass membrane protein</topology>
    </subcellularLocation>
</comment>
<keyword evidence="5" id="KW-0813">Transport</keyword>
<evidence type="ECO:0000256" key="2">
    <source>
        <dbReference type="ARBA" id="ARBA00022692"/>
    </source>
</evidence>
<keyword evidence="2 5" id="KW-0812">Transmembrane</keyword>
<dbReference type="EMBL" id="JACOGD010000001">
    <property type="protein sequence ID" value="MBC3930222.1"/>
    <property type="molecule type" value="Genomic_DNA"/>
</dbReference>
<feature type="transmembrane region" description="Helical" evidence="5">
    <location>
        <begin position="445"/>
        <end position="471"/>
    </location>
</feature>
<feature type="domain" description="ABC transmembrane type-1" evidence="6">
    <location>
        <begin position="382"/>
        <end position="569"/>
    </location>
</feature>
<feature type="domain" description="ABC transmembrane type-1" evidence="6">
    <location>
        <begin position="71"/>
        <end position="264"/>
    </location>
</feature>
<dbReference type="PROSITE" id="PS50928">
    <property type="entry name" value="ABC_TM1"/>
    <property type="match status" value="2"/>
</dbReference>
<feature type="transmembrane region" description="Helical" evidence="5">
    <location>
        <begin position="28"/>
        <end position="49"/>
    </location>
</feature>
<evidence type="ECO:0000256" key="4">
    <source>
        <dbReference type="ARBA" id="ARBA00023136"/>
    </source>
</evidence>
<protein>
    <submittedName>
        <fullName evidence="7">ABC transporter permease subunit</fullName>
    </submittedName>
</protein>
<dbReference type="InterPro" id="IPR000515">
    <property type="entry name" value="MetI-like"/>
</dbReference>
<feature type="transmembrane region" description="Helical" evidence="5">
    <location>
        <begin position="246"/>
        <end position="266"/>
    </location>
</feature>
<evidence type="ECO:0000313" key="7">
    <source>
        <dbReference type="EMBL" id="MBC3930222.1"/>
    </source>
</evidence>
<gene>
    <name evidence="7" type="ORF">H8K43_00935</name>
</gene>
<feature type="transmembrane region" description="Helical" evidence="5">
    <location>
        <begin position="342"/>
        <end position="362"/>
    </location>
</feature>
<dbReference type="Gene3D" id="1.10.3720.10">
    <property type="entry name" value="MetI-like"/>
    <property type="match status" value="2"/>
</dbReference>
<evidence type="ECO:0000313" key="8">
    <source>
        <dbReference type="Proteomes" id="UP000654304"/>
    </source>
</evidence>
<dbReference type="PANTHER" id="PTHR42744">
    <property type="entry name" value="BINDING-PROTEIN-DEPENDENT TRANSPORT SYSTEMS INNER MEMBRANE COMPONENT"/>
    <property type="match status" value="1"/>
</dbReference>
<name>A0ABR7A0K0_9BURK</name>
<dbReference type="Proteomes" id="UP000654304">
    <property type="component" value="Unassembled WGS sequence"/>
</dbReference>
<dbReference type="PANTHER" id="PTHR42744:SF1">
    <property type="entry name" value="BINDING-PROTEIN-DEPENDENT TRANSPORT SYSTEMS INNER MEMBRANE COMPONENT"/>
    <property type="match status" value="1"/>
</dbReference>
<evidence type="ECO:0000256" key="1">
    <source>
        <dbReference type="ARBA" id="ARBA00004651"/>
    </source>
</evidence>
<reference evidence="7 8" key="1">
    <citation type="submission" date="2020-08" db="EMBL/GenBank/DDBJ databases">
        <title>Novel species isolated from subtropical streams in China.</title>
        <authorList>
            <person name="Lu H."/>
        </authorList>
    </citation>
    <scope>NUCLEOTIDE SEQUENCE [LARGE SCALE GENOMIC DNA]</scope>
    <source>
        <strain evidence="7 8">CY22W</strain>
    </source>
</reference>
<dbReference type="CDD" id="cd06261">
    <property type="entry name" value="TM_PBP2"/>
    <property type="match status" value="2"/>
</dbReference>
<keyword evidence="8" id="KW-1185">Reference proteome</keyword>
<feature type="transmembrane region" description="Helical" evidence="5">
    <location>
        <begin position="382"/>
        <end position="405"/>
    </location>
</feature>
<accession>A0ABR7A0K0</accession>
<feature type="transmembrane region" description="Helical" evidence="5">
    <location>
        <begin position="417"/>
        <end position="439"/>
    </location>
</feature>
<feature type="transmembrane region" description="Helical" evidence="5">
    <location>
        <begin position="69"/>
        <end position="97"/>
    </location>
</feature>
<keyword evidence="4 5" id="KW-0472">Membrane</keyword>
<sequence>MEAPVFNLFSLRSGSDSAAQRGPNKWDWILLPVFLALLGLLTFAALQMSRPFAVGDVLPVSLDPWYLPYYLLRTILRMFTALTFSLLFSLIFAAIAAKYLTAEKVMIPALDILQSVPILGFQAIAIAPFIAFFPGNLLGVECAAIFAIFTSQAWNMAFSLYQSMRTIPPELQEAASVFRLSPWQRFWRLDLPFAIPGLLWNMMMSMSGGWFFLVAAEAISVAGQDIRLPGIGSYIAVAIDARDGTAIVWAILAMMTGILVYDQLFFRPLLAWADKFRFEENPGEIPPDSWVLRWMRNSHWVRRLSMAMWRRLAVMIGWFRLQPDTVPRPKRRIMQLPWLARAFDIALVCAMLVATLQLLQFIHSVVGWREVAHVVGLGALTLLRVMLLIAIASLFWVPVAIWIGLRPKYSQGVQAIAQFLAAFPVNLMFPLVVLVMVKLDLTPNIWLSPLMVFGTQWYILFNVIAGAAAIPNELRLAADNLGLKGWLKWKRVYLPAVFPSYITGAITASGGSWNASIVAEYVTWGDTTLMADGLGSYIKQMTEAGDFHRIALGIGVMCVFVMLLNRFFWRKLYVLADQHLR</sequence>
<feature type="transmembrane region" description="Helical" evidence="5">
    <location>
        <begin position="492"/>
        <end position="513"/>
    </location>
</feature>
<feature type="transmembrane region" description="Helical" evidence="5">
    <location>
        <begin position="137"/>
        <end position="158"/>
    </location>
</feature>
<dbReference type="InterPro" id="IPR035906">
    <property type="entry name" value="MetI-like_sf"/>
</dbReference>
<keyword evidence="3 5" id="KW-1133">Transmembrane helix</keyword>
<evidence type="ECO:0000256" key="3">
    <source>
        <dbReference type="ARBA" id="ARBA00022989"/>
    </source>
</evidence>
<feature type="transmembrane region" description="Helical" evidence="5">
    <location>
        <begin position="109"/>
        <end position="131"/>
    </location>
</feature>
<proteinExistence type="inferred from homology"/>
<comment type="similarity">
    <text evidence="5">Belongs to the binding-protein-dependent transport system permease family.</text>
</comment>
<organism evidence="7 8">
    <name type="scientific">Undibacterium curvum</name>
    <dbReference type="NCBI Taxonomy" id="2762294"/>
    <lineage>
        <taxon>Bacteria</taxon>
        <taxon>Pseudomonadati</taxon>
        <taxon>Pseudomonadota</taxon>
        <taxon>Betaproteobacteria</taxon>
        <taxon>Burkholderiales</taxon>
        <taxon>Oxalobacteraceae</taxon>
        <taxon>Undibacterium</taxon>
    </lineage>
</organism>
<dbReference type="SUPFAM" id="SSF161098">
    <property type="entry name" value="MetI-like"/>
    <property type="match status" value="2"/>
</dbReference>
<evidence type="ECO:0000259" key="6">
    <source>
        <dbReference type="PROSITE" id="PS50928"/>
    </source>
</evidence>
<feature type="transmembrane region" description="Helical" evidence="5">
    <location>
        <begin position="550"/>
        <end position="569"/>
    </location>
</feature>
<evidence type="ECO:0000256" key="5">
    <source>
        <dbReference type="RuleBase" id="RU363032"/>
    </source>
</evidence>
<comment type="caution">
    <text evidence="7">The sequence shown here is derived from an EMBL/GenBank/DDBJ whole genome shotgun (WGS) entry which is preliminary data.</text>
</comment>